<dbReference type="InterPro" id="IPR036583">
    <property type="entry name" value="23S_rRNA_IVS_sf"/>
</dbReference>
<keyword evidence="2" id="KW-1185">Reference proteome</keyword>
<evidence type="ECO:0000313" key="2">
    <source>
        <dbReference type="Proteomes" id="UP000077339"/>
    </source>
</evidence>
<dbReference type="SUPFAM" id="SSF158446">
    <property type="entry name" value="IVS-encoded protein-like"/>
    <property type="match status" value="1"/>
</dbReference>
<gene>
    <name evidence="1" type="ORF">AT15_06395</name>
</gene>
<protein>
    <recommendedName>
        <fullName evidence="3">30S ribosomal protein S23</fullName>
    </recommendedName>
</protein>
<dbReference type="NCBIfam" id="TIGR02436">
    <property type="entry name" value="four helix bundle protein"/>
    <property type="match status" value="1"/>
</dbReference>
<dbReference type="RefSeq" id="WP_068349173.1">
    <property type="nucleotide sequence ID" value="NZ_JFHK01000033.1"/>
</dbReference>
<dbReference type="STRING" id="1453497.AT15_06395"/>
<dbReference type="Pfam" id="PF05635">
    <property type="entry name" value="23S_rRNA_IVP"/>
    <property type="match status" value="1"/>
</dbReference>
<dbReference type="PATRIC" id="fig|1453497.3.peg.1278"/>
<dbReference type="Gene3D" id="1.20.1440.60">
    <property type="entry name" value="23S rRNA-intervening sequence"/>
    <property type="match status" value="1"/>
</dbReference>
<evidence type="ECO:0000313" key="1">
    <source>
        <dbReference type="EMBL" id="OAA26583.1"/>
    </source>
</evidence>
<proteinExistence type="predicted"/>
<dbReference type="PANTHER" id="PTHR38471">
    <property type="entry name" value="FOUR HELIX BUNDLE PROTEIN"/>
    <property type="match status" value="1"/>
</dbReference>
<dbReference type="AlphaFoldDB" id="A0A176JTJ9"/>
<dbReference type="CDD" id="cd16377">
    <property type="entry name" value="23S_rRNA_IVP_like"/>
    <property type="match status" value="1"/>
</dbReference>
<organism evidence="1 2">
    <name type="scientific">Kosmotoga arenicorallina S304</name>
    <dbReference type="NCBI Taxonomy" id="1453497"/>
    <lineage>
        <taxon>Bacteria</taxon>
        <taxon>Thermotogati</taxon>
        <taxon>Thermotogota</taxon>
        <taxon>Thermotogae</taxon>
        <taxon>Kosmotogales</taxon>
        <taxon>Kosmotogaceae</taxon>
        <taxon>Kosmotoga</taxon>
    </lineage>
</organism>
<dbReference type="Proteomes" id="UP000077339">
    <property type="component" value="Unassembled WGS sequence"/>
</dbReference>
<dbReference type="OrthoDB" id="46013at2"/>
<accession>A0A176JTJ9</accession>
<evidence type="ECO:0008006" key="3">
    <source>
        <dbReference type="Google" id="ProtNLM"/>
    </source>
</evidence>
<reference evidence="1 2" key="1">
    <citation type="submission" date="2014-02" db="EMBL/GenBank/DDBJ databases">
        <title>Kosmotoga genome sequencing.</title>
        <authorList>
            <person name="Pollo S.M."/>
            <person name="Charchuk R."/>
            <person name="Nesbo C.L."/>
        </authorList>
    </citation>
    <scope>NUCLEOTIDE SEQUENCE [LARGE SCALE GENOMIC DNA]</scope>
    <source>
        <strain evidence="1 2">S304</strain>
    </source>
</reference>
<dbReference type="PANTHER" id="PTHR38471:SF2">
    <property type="entry name" value="FOUR HELIX BUNDLE PROTEIN"/>
    <property type="match status" value="1"/>
</dbReference>
<dbReference type="EMBL" id="JFHK01000033">
    <property type="protein sequence ID" value="OAA26583.1"/>
    <property type="molecule type" value="Genomic_DNA"/>
</dbReference>
<dbReference type="InterPro" id="IPR012657">
    <property type="entry name" value="23S_rRNA-intervening_sequence"/>
</dbReference>
<comment type="caution">
    <text evidence="1">The sequence shown here is derived from an EMBL/GenBank/DDBJ whole genome shotgun (WGS) entry which is preliminary data.</text>
</comment>
<name>A0A176JTJ9_9BACT</name>
<sequence>MRTYKELDAWQFGMSLAKKIYEITKIFPTYEQYGLSSQMQRAAVSVPSNIAEGSGRNHKKEFVQFLYHSRGSLLELETQVELSKILGYLDEENYLEVSSLINRTHRIINGLIFSLKNSPKTHNQQHTTVEE</sequence>